<sequence length="123" mass="12485">MSELVMAPDGAVAMLEGLLARGAASRLHYLSASNVTLAVLVLASPCGEIVDEQLVLAQADPLGDLILATGFAVSAVWYSYENKLLGSGAVTDEAGTGPFKVPGLTGTRLLAGGRLKLGTTALS</sequence>
<dbReference type="Proteomes" id="UP001595693">
    <property type="component" value="Unassembled WGS sequence"/>
</dbReference>
<keyword evidence="2" id="KW-1185">Reference proteome</keyword>
<dbReference type="RefSeq" id="WP_055400976.1">
    <property type="nucleotide sequence ID" value="NZ_JAMXAX010000045.1"/>
</dbReference>
<gene>
    <name evidence="1" type="ORF">ACFOW3_19830</name>
</gene>
<proteinExistence type="predicted"/>
<reference evidence="2" key="1">
    <citation type="journal article" date="2019" name="Int. J. Syst. Evol. Microbiol.">
        <title>The Global Catalogue of Microorganisms (GCM) 10K type strain sequencing project: providing services to taxonomists for standard genome sequencing and annotation.</title>
        <authorList>
            <consortium name="The Broad Institute Genomics Platform"/>
            <consortium name="The Broad Institute Genome Sequencing Center for Infectious Disease"/>
            <person name="Wu L."/>
            <person name="Ma J."/>
        </authorList>
    </citation>
    <scope>NUCLEOTIDE SEQUENCE [LARGE SCALE GENOMIC DNA]</scope>
    <source>
        <strain evidence="2">CCUG 2113</strain>
    </source>
</reference>
<evidence type="ECO:0000313" key="2">
    <source>
        <dbReference type="Proteomes" id="UP001595693"/>
    </source>
</evidence>
<accession>A0ABV8DES2</accession>
<comment type="caution">
    <text evidence="1">The sequence shown here is derived from an EMBL/GenBank/DDBJ whole genome shotgun (WGS) entry which is preliminary data.</text>
</comment>
<organism evidence="1 2">
    <name type="scientific">Acidovorax facilis</name>
    <dbReference type="NCBI Taxonomy" id="12917"/>
    <lineage>
        <taxon>Bacteria</taxon>
        <taxon>Pseudomonadati</taxon>
        <taxon>Pseudomonadota</taxon>
        <taxon>Betaproteobacteria</taxon>
        <taxon>Burkholderiales</taxon>
        <taxon>Comamonadaceae</taxon>
        <taxon>Acidovorax</taxon>
    </lineage>
</organism>
<evidence type="ECO:0000313" key="1">
    <source>
        <dbReference type="EMBL" id="MFC3936878.1"/>
    </source>
</evidence>
<dbReference type="EMBL" id="JBHSAJ010000059">
    <property type="protein sequence ID" value="MFC3936878.1"/>
    <property type="molecule type" value="Genomic_DNA"/>
</dbReference>
<name>A0ABV8DES2_9BURK</name>
<protein>
    <submittedName>
        <fullName evidence="1">Uncharacterized protein</fullName>
    </submittedName>
</protein>